<dbReference type="GO" id="GO:0005509">
    <property type="term" value="F:calcium ion binding"/>
    <property type="evidence" value="ECO:0000318"/>
    <property type="project" value="GO_Central"/>
</dbReference>
<keyword evidence="7" id="KW-1185">Reference proteome</keyword>
<dbReference type="OrthoDB" id="10039147at2759"/>
<dbReference type="Gramene" id="EFJ34586">
    <property type="protein sequence ID" value="EFJ34586"/>
    <property type="gene ID" value="SELMODRAFT_81843"/>
</dbReference>
<evidence type="ECO:0008006" key="8">
    <source>
        <dbReference type="Google" id="ProtNLM"/>
    </source>
</evidence>
<feature type="compositionally biased region" description="Basic residues" evidence="5">
    <location>
        <begin position="357"/>
        <end position="371"/>
    </location>
</feature>
<evidence type="ECO:0000256" key="1">
    <source>
        <dbReference type="ARBA" id="ARBA00004167"/>
    </source>
</evidence>
<feature type="compositionally biased region" description="Polar residues" evidence="5">
    <location>
        <begin position="305"/>
        <end position="317"/>
    </location>
</feature>
<dbReference type="HOGENOM" id="CLU_024226_1_0_1"/>
<feature type="region of interest" description="Disordered" evidence="5">
    <location>
        <begin position="297"/>
        <end position="371"/>
    </location>
</feature>
<dbReference type="STRING" id="88036.D8R0I1"/>
<dbReference type="PANTHER" id="PTHR12883:SF0">
    <property type="entry name" value="PAT COMPLEX SUBUNIT CCDC47"/>
    <property type="match status" value="1"/>
</dbReference>
<organism evidence="7">
    <name type="scientific">Selaginella moellendorffii</name>
    <name type="common">Spikemoss</name>
    <dbReference type="NCBI Taxonomy" id="88036"/>
    <lineage>
        <taxon>Eukaryota</taxon>
        <taxon>Viridiplantae</taxon>
        <taxon>Streptophyta</taxon>
        <taxon>Embryophyta</taxon>
        <taxon>Tracheophyta</taxon>
        <taxon>Lycopodiopsida</taxon>
        <taxon>Selaginellales</taxon>
        <taxon>Selaginellaceae</taxon>
        <taxon>Selaginella</taxon>
    </lineage>
</organism>
<proteinExistence type="predicted"/>
<reference evidence="6 7" key="1">
    <citation type="journal article" date="2011" name="Science">
        <title>The Selaginella genome identifies genetic changes associated with the evolution of vascular plants.</title>
        <authorList>
            <person name="Banks J.A."/>
            <person name="Nishiyama T."/>
            <person name="Hasebe M."/>
            <person name="Bowman J.L."/>
            <person name="Gribskov M."/>
            <person name="dePamphilis C."/>
            <person name="Albert V.A."/>
            <person name="Aono N."/>
            <person name="Aoyama T."/>
            <person name="Ambrose B.A."/>
            <person name="Ashton N.W."/>
            <person name="Axtell M.J."/>
            <person name="Barker E."/>
            <person name="Barker M.S."/>
            <person name="Bennetzen J.L."/>
            <person name="Bonawitz N.D."/>
            <person name="Chapple C."/>
            <person name="Cheng C."/>
            <person name="Correa L.G."/>
            <person name="Dacre M."/>
            <person name="DeBarry J."/>
            <person name="Dreyer I."/>
            <person name="Elias M."/>
            <person name="Engstrom E.M."/>
            <person name="Estelle M."/>
            <person name="Feng L."/>
            <person name="Finet C."/>
            <person name="Floyd S.K."/>
            <person name="Frommer W.B."/>
            <person name="Fujita T."/>
            <person name="Gramzow L."/>
            <person name="Gutensohn M."/>
            <person name="Harholt J."/>
            <person name="Hattori M."/>
            <person name="Heyl A."/>
            <person name="Hirai T."/>
            <person name="Hiwatashi Y."/>
            <person name="Ishikawa M."/>
            <person name="Iwata M."/>
            <person name="Karol K.G."/>
            <person name="Koehler B."/>
            <person name="Kolukisaoglu U."/>
            <person name="Kubo M."/>
            <person name="Kurata T."/>
            <person name="Lalonde S."/>
            <person name="Li K."/>
            <person name="Li Y."/>
            <person name="Litt A."/>
            <person name="Lyons E."/>
            <person name="Manning G."/>
            <person name="Maruyama T."/>
            <person name="Michael T.P."/>
            <person name="Mikami K."/>
            <person name="Miyazaki S."/>
            <person name="Morinaga S."/>
            <person name="Murata T."/>
            <person name="Mueller-Roeber B."/>
            <person name="Nelson D.R."/>
            <person name="Obara M."/>
            <person name="Oguri Y."/>
            <person name="Olmstead R.G."/>
            <person name="Onodera N."/>
            <person name="Petersen B.L."/>
            <person name="Pils B."/>
            <person name="Prigge M."/>
            <person name="Rensing S.A."/>
            <person name="Riano-Pachon D.M."/>
            <person name="Roberts A.W."/>
            <person name="Sato Y."/>
            <person name="Scheller H.V."/>
            <person name="Schulz B."/>
            <person name="Schulz C."/>
            <person name="Shakirov E.V."/>
            <person name="Shibagaki N."/>
            <person name="Shinohara N."/>
            <person name="Shippen D.E."/>
            <person name="Soerensen I."/>
            <person name="Sotooka R."/>
            <person name="Sugimoto N."/>
            <person name="Sugita M."/>
            <person name="Sumikawa N."/>
            <person name="Tanurdzic M."/>
            <person name="Theissen G."/>
            <person name="Ulvskov P."/>
            <person name="Wakazuki S."/>
            <person name="Weng J.K."/>
            <person name="Willats W.W."/>
            <person name="Wipf D."/>
            <person name="Wolf P.G."/>
            <person name="Yang L."/>
            <person name="Zimmer A.D."/>
            <person name="Zhu Q."/>
            <person name="Mitros T."/>
            <person name="Hellsten U."/>
            <person name="Loque D."/>
            <person name="Otillar R."/>
            <person name="Salamov A."/>
            <person name="Schmutz J."/>
            <person name="Shapiro H."/>
            <person name="Lindquist E."/>
            <person name="Lucas S."/>
            <person name="Rokhsar D."/>
            <person name="Grigoriev I.V."/>
        </authorList>
    </citation>
    <scope>NUCLEOTIDE SEQUENCE [LARGE SCALE GENOMIC DNA]</scope>
</reference>
<feature type="compositionally biased region" description="Basic and acidic residues" evidence="5">
    <location>
        <begin position="318"/>
        <end position="356"/>
    </location>
</feature>
<evidence type="ECO:0000313" key="7">
    <source>
        <dbReference type="Proteomes" id="UP000001514"/>
    </source>
</evidence>
<dbReference type="PANTHER" id="PTHR12883">
    <property type="entry name" value="ADIPOCYTE-SPECIFIC PROTEIN 4-RELATED"/>
    <property type="match status" value="1"/>
</dbReference>
<feature type="region of interest" description="Disordered" evidence="5">
    <location>
        <begin position="1"/>
        <end position="38"/>
    </location>
</feature>
<sequence length="371" mass="42156">EQWDEDEFEGLPSEDPEPEEAAPAKTSPSPSSNRRAPSGPQNYYMEAFSVVFLVAYAAKYFFGRKENEKIALAWAGEYAGKGSIFEKNFSLLGIGEAEDAALLMKEGQNVFKFYASGRRYCQGMLATMELKNRQDLISCLWYYVMPAKDEITIQVFMNDESMDNVVAAVARRKNAKAMSKDVRDLQQFATILTPSSRGKSLSEDLAVIAESREVSNDLLTDAVLDMALGEKTFKEHGANFVSLHLSDVYPLGVHRKLLQFKFYLPPANRMGEISRLIQMVPHFIDAVGRYKLSPQARAKVDPARQKSQQEALKQAQNARHEAMTRKREEKRRAAEELESRLSPEALRRKEEKERAKQLKKSMPKMRMTRAH</sequence>
<dbReference type="InParanoid" id="D8R0I1"/>
<dbReference type="InterPro" id="IPR012879">
    <property type="entry name" value="CCDC47"/>
</dbReference>
<dbReference type="Proteomes" id="UP000001514">
    <property type="component" value="Unassembled WGS sequence"/>
</dbReference>
<dbReference type="eggNOG" id="KOG2357">
    <property type="taxonomic scope" value="Eukaryota"/>
</dbReference>
<dbReference type="OMA" id="ESMWVAT"/>
<dbReference type="GO" id="GO:0016020">
    <property type="term" value="C:membrane"/>
    <property type="evidence" value="ECO:0007669"/>
    <property type="project" value="UniProtKB-SubCell"/>
</dbReference>
<dbReference type="GO" id="GO:0005783">
    <property type="term" value="C:endoplasmic reticulum"/>
    <property type="evidence" value="ECO:0000318"/>
    <property type="project" value="GO_Central"/>
</dbReference>
<evidence type="ECO:0000256" key="4">
    <source>
        <dbReference type="ARBA" id="ARBA00023136"/>
    </source>
</evidence>
<name>D8R0I1_SELML</name>
<evidence type="ECO:0000256" key="5">
    <source>
        <dbReference type="SAM" id="MobiDB-lite"/>
    </source>
</evidence>
<feature type="non-terminal residue" evidence="6">
    <location>
        <position position="1"/>
    </location>
</feature>
<evidence type="ECO:0000313" key="6">
    <source>
        <dbReference type="EMBL" id="EFJ34586.1"/>
    </source>
</evidence>
<dbReference type="FunCoup" id="D8R0I1">
    <property type="interactions" value="4892"/>
</dbReference>
<feature type="compositionally biased region" description="Low complexity" evidence="5">
    <location>
        <begin position="21"/>
        <end position="38"/>
    </location>
</feature>
<accession>D8R0I1</accession>
<comment type="subcellular location">
    <subcellularLocation>
        <location evidence="1">Membrane</location>
        <topology evidence="1">Single-pass membrane protein</topology>
    </subcellularLocation>
</comment>
<gene>
    <name evidence="6" type="ORF">SELMODRAFT_81843</name>
</gene>
<evidence type="ECO:0000256" key="2">
    <source>
        <dbReference type="ARBA" id="ARBA00022692"/>
    </source>
</evidence>
<protein>
    <recommendedName>
        <fullName evidence="8">DUF1682 domain-containing protein</fullName>
    </recommendedName>
</protein>
<keyword evidence="4" id="KW-0472">Membrane</keyword>
<dbReference type="AlphaFoldDB" id="D8R0I1"/>
<feature type="compositionally biased region" description="Acidic residues" evidence="5">
    <location>
        <begin position="1"/>
        <end position="20"/>
    </location>
</feature>
<dbReference type="Pfam" id="PF07946">
    <property type="entry name" value="CCDC47"/>
    <property type="match status" value="1"/>
</dbReference>
<evidence type="ECO:0000256" key="3">
    <source>
        <dbReference type="ARBA" id="ARBA00022989"/>
    </source>
</evidence>
<dbReference type="KEGG" id="smo:SELMODRAFT_81843"/>
<dbReference type="EMBL" id="GL377569">
    <property type="protein sequence ID" value="EFJ34586.1"/>
    <property type="molecule type" value="Genomic_DNA"/>
</dbReference>
<keyword evidence="2" id="KW-0812">Transmembrane</keyword>
<dbReference type="GO" id="GO:0032469">
    <property type="term" value="P:endoplasmic reticulum calcium ion homeostasis"/>
    <property type="evidence" value="ECO:0007669"/>
    <property type="project" value="InterPro"/>
</dbReference>
<keyword evidence="3" id="KW-1133">Transmembrane helix</keyword>